<dbReference type="InterPro" id="IPR036397">
    <property type="entry name" value="RNaseH_sf"/>
</dbReference>
<accession>A0A1Q3B048</accession>
<dbReference type="InParanoid" id="A0A1Q3B048"/>
<dbReference type="Pfam" id="PF13456">
    <property type="entry name" value="RVT_3"/>
    <property type="match status" value="1"/>
</dbReference>
<name>A0A1Q3B048_CEPFO</name>
<protein>
    <submittedName>
        <fullName evidence="2">RVT_3 domain-containing protein</fullName>
    </submittedName>
</protein>
<dbReference type="Gene3D" id="3.30.420.10">
    <property type="entry name" value="Ribonuclease H-like superfamily/Ribonuclease H"/>
    <property type="match status" value="1"/>
</dbReference>
<dbReference type="EMBL" id="BDDD01000186">
    <property type="protein sequence ID" value="GAV61183.1"/>
    <property type="molecule type" value="Genomic_DNA"/>
</dbReference>
<comment type="caution">
    <text evidence="2">The sequence shown here is derived from an EMBL/GenBank/DDBJ whole genome shotgun (WGS) entry which is preliminary data.</text>
</comment>
<dbReference type="InterPro" id="IPR002156">
    <property type="entry name" value="RNaseH_domain"/>
</dbReference>
<proteinExistence type="predicted"/>
<sequence length="93" mass="10815">IAIQMEFSKLIILTDVQVVIDLINSTNDLSFHHLYTLISICRFLMRQAQDHHLHHAFRKANKSTDILAKIKVNRRGVFFSKYLSYLYFGSGVC</sequence>
<evidence type="ECO:0000313" key="2">
    <source>
        <dbReference type="EMBL" id="GAV61183.1"/>
    </source>
</evidence>
<evidence type="ECO:0000259" key="1">
    <source>
        <dbReference type="Pfam" id="PF13456"/>
    </source>
</evidence>
<reference evidence="3" key="1">
    <citation type="submission" date="2016-04" db="EMBL/GenBank/DDBJ databases">
        <title>Cephalotus genome sequencing.</title>
        <authorList>
            <person name="Fukushima K."/>
            <person name="Hasebe M."/>
            <person name="Fang X."/>
        </authorList>
    </citation>
    <scope>NUCLEOTIDE SEQUENCE [LARGE SCALE GENOMIC DNA]</scope>
    <source>
        <strain evidence="3">cv. St1</strain>
    </source>
</reference>
<organism evidence="2 3">
    <name type="scientific">Cephalotus follicularis</name>
    <name type="common">Albany pitcher plant</name>
    <dbReference type="NCBI Taxonomy" id="3775"/>
    <lineage>
        <taxon>Eukaryota</taxon>
        <taxon>Viridiplantae</taxon>
        <taxon>Streptophyta</taxon>
        <taxon>Embryophyta</taxon>
        <taxon>Tracheophyta</taxon>
        <taxon>Spermatophyta</taxon>
        <taxon>Magnoliopsida</taxon>
        <taxon>eudicotyledons</taxon>
        <taxon>Gunneridae</taxon>
        <taxon>Pentapetalae</taxon>
        <taxon>rosids</taxon>
        <taxon>fabids</taxon>
        <taxon>Oxalidales</taxon>
        <taxon>Cephalotaceae</taxon>
        <taxon>Cephalotus</taxon>
    </lineage>
</organism>
<keyword evidence="3" id="KW-1185">Reference proteome</keyword>
<gene>
    <name evidence="2" type="ORF">CFOL_v3_04711</name>
</gene>
<dbReference type="GO" id="GO:0003676">
    <property type="term" value="F:nucleic acid binding"/>
    <property type="evidence" value="ECO:0007669"/>
    <property type="project" value="InterPro"/>
</dbReference>
<dbReference type="GO" id="GO:0004523">
    <property type="term" value="F:RNA-DNA hybrid ribonuclease activity"/>
    <property type="evidence" value="ECO:0007669"/>
    <property type="project" value="InterPro"/>
</dbReference>
<feature type="domain" description="RNase H type-1" evidence="1">
    <location>
        <begin position="2"/>
        <end position="69"/>
    </location>
</feature>
<feature type="non-terminal residue" evidence="2">
    <location>
        <position position="1"/>
    </location>
</feature>
<dbReference type="AlphaFoldDB" id="A0A1Q3B048"/>
<evidence type="ECO:0000313" key="3">
    <source>
        <dbReference type="Proteomes" id="UP000187406"/>
    </source>
</evidence>
<dbReference type="Proteomes" id="UP000187406">
    <property type="component" value="Unassembled WGS sequence"/>
</dbReference>
<dbReference type="OrthoDB" id="1000044at2759"/>